<evidence type="ECO:0000256" key="5">
    <source>
        <dbReference type="ARBA" id="ARBA00012699"/>
    </source>
</evidence>
<dbReference type="AlphaFoldDB" id="A0AAV5AGD3"/>
<evidence type="ECO:0000256" key="13">
    <source>
        <dbReference type="ARBA" id="ARBA00031543"/>
    </source>
</evidence>
<comment type="pathway">
    <text evidence="3">Sphingolipid metabolism.</text>
</comment>
<comment type="caution">
    <text evidence="16">The sequence shown here is derived from an EMBL/GenBank/DDBJ whole genome shotgun (WGS) entry which is preliminary data.</text>
</comment>
<dbReference type="Gene3D" id="3.90.550.10">
    <property type="entry name" value="Spore Coat Polysaccharide Biosynthesis Protein SpsA, Chain A"/>
    <property type="match status" value="1"/>
</dbReference>
<dbReference type="SUPFAM" id="SSF53448">
    <property type="entry name" value="Nucleotide-diphospho-sugar transferases"/>
    <property type="match status" value="1"/>
</dbReference>
<evidence type="ECO:0000256" key="6">
    <source>
        <dbReference type="ARBA" id="ARBA00019988"/>
    </source>
</evidence>
<keyword evidence="10 15" id="KW-1133">Transmembrane helix</keyword>
<proteinExistence type="inferred from homology"/>
<accession>A0AAV5AGD3</accession>
<keyword evidence="8" id="KW-0808">Transferase</keyword>
<evidence type="ECO:0000256" key="2">
    <source>
        <dbReference type="ARBA" id="ARBA00004760"/>
    </source>
</evidence>
<evidence type="ECO:0000256" key="3">
    <source>
        <dbReference type="ARBA" id="ARBA00004991"/>
    </source>
</evidence>
<evidence type="ECO:0000313" key="16">
    <source>
        <dbReference type="EMBL" id="GJJ11960.1"/>
    </source>
</evidence>
<comment type="pathway">
    <text evidence="2">Lipid metabolism; sphingolipid metabolism.</text>
</comment>
<evidence type="ECO:0000256" key="9">
    <source>
        <dbReference type="ARBA" id="ARBA00022692"/>
    </source>
</evidence>
<name>A0AAV5AGD3_9AGAM</name>
<keyword evidence="9 15" id="KW-0812">Transmembrane</keyword>
<evidence type="ECO:0000256" key="11">
    <source>
        <dbReference type="ARBA" id="ARBA00023136"/>
    </source>
</evidence>
<protein>
    <recommendedName>
        <fullName evidence="6">Ceramide glucosyltransferase</fullName>
        <ecNumber evidence="5">2.4.1.80</ecNumber>
    </recommendedName>
    <alternativeName>
        <fullName evidence="13">Glucosylceramide synthase</fullName>
    </alternativeName>
    <alternativeName>
        <fullName evidence="14">UDP-glucose ceramide glucosyltransferase</fullName>
    </alternativeName>
    <alternativeName>
        <fullName evidence="12">UDP-glucose:N-acylsphingosine D-glucosyltransferase</fullName>
    </alternativeName>
</protein>
<dbReference type="GO" id="GO:0016020">
    <property type="term" value="C:membrane"/>
    <property type="evidence" value="ECO:0007669"/>
    <property type="project" value="UniProtKB-SubCell"/>
</dbReference>
<feature type="transmembrane region" description="Helical" evidence="15">
    <location>
        <begin position="384"/>
        <end position="401"/>
    </location>
</feature>
<dbReference type="PANTHER" id="PTHR12726:SF0">
    <property type="entry name" value="CERAMIDE GLUCOSYLTRANSFERASE"/>
    <property type="match status" value="1"/>
</dbReference>
<evidence type="ECO:0000256" key="1">
    <source>
        <dbReference type="ARBA" id="ARBA00004141"/>
    </source>
</evidence>
<keyword evidence="11 15" id="KW-0472">Membrane</keyword>
<keyword evidence="17" id="KW-1185">Reference proteome</keyword>
<dbReference type="InterPro" id="IPR029044">
    <property type="entry name" value="Nucleotide-diphossugar_trans"/>
</dbReference>
<evidence type="ECO:0000256" key="15">
    <source>
        <dbReference type="SAM" id="Phobius"/>
    </source>
</evidence>
<evidence type="ECO:0000256" key="14">
    <source>
        <dbReference type="ARBA" id="ARBA00032575"/>
    </source>
</evidence>
<reference evidence="16" key="1">
    <citation type="submission" date="2021-10" db="EMBL/GenBank/DDBJ databases">
        <title>De novo Genome Assembly of Clathrus columnatus (Basidiomycota, Fungi) Using Illumina and Nanopore Sequence Data.</title>
        <authorList>
            <person name="Ogiso-Tanaka E."/>
            <person name="Itagaki H."/>
            <person name="Hosoya T."/>
            <person name="Hosaka K."/>
        </authorList>
    </citation>
    <scope>NUCLEOTIDE SEQUENCE</scope>
    <source>
        <strain evidence="16">MO-923</strain>
    </source>
</reference>
<comment type="similarity">
    <text evidence="4">Belongs to the glycosyltransferase 2 family.</text>
</comment>
<dbReference type="GO" id="GO:0008120">
    <property type="term" value="F:ceramide glucosyltransferase activity"/>
    <property type="evidence" value="ECO:0007669"/>
    <property type="project" value="UniProtKB-EC"/>
</dbReference>
<evidence type="ECO:0000256" key="8">
    <source>
        <dbReference type="ARBA" id="ARBA00022679"/>
    </source>
</evidence>
<dbReference type="Pfam" id="PF13506">
    <property type="entry name" value="Glyco_transf_21"/>
    <property type="match status" value="1"/>
</dbReference>
<gene>
    <name evidence="16" type="ORF">Clacol_006198</name>
</gene>
<dbReference type="GO" id="GO:0006679">
    <property type="term" value="P:glucosylceramide biosynthetic process"/>
    <property type="evidence" value="ECO:0007669"/>
    <property type="project" value="TreeGrafter"/>
</dbReference>
<dbReference type="InterPro" id="IPR025993">
    <property type="entry name" value="Ceramide_glucosylTrfase"/>
</dbReference>
<evidence type="ECO:0000256" key="10">
    <source>
        <dbReference type="ARBA" id="ARBA00022989"/>
    </source>
</evidence>
<feature type="transmembrane region" description="Helical" evidence="15">
    <location>
        <begin position="315"/>
        <end position="339"/>
    </location>
</feature>
<dbReference type="EMBL" id="BPWL01000007">
    <property type="protein sequence ID" value="GJJ11960.1"/>
    <property type="molecule type" value="Genomic_DNA"/>
</dbReference>
<evidence type="ECO:0000256" key="4">
    <source>
        <dbReference type="ARBA" id="ARBA00006739"/>
    </source>
</evidence>
<organism evidence="16 17">
    <name type="scientific">Clathrus columnatus</name>
    <dbReference type="NCBI Taxonomy" id="1419009"/>
    <lineage>
        <taxon>Eukaryota</taxon>
        <taxon>Fungi</taxon>
        <taxon>Dikarya</taxon>
        <taxon>Basidiomycota</taxon>
        <taxon>Agaricomycotina</taxon>
        <taxon>Agaricomycetes</taxon>
        <taxon>Phallomycetidae</taxon>
        <taxon>Phallales</taxon>
        <taxon>Clathraceae</taxon>
        <taxon>Clathrus</taxon>
    </lineage>
</organism>
<evidence type="ECO:0000256" key="12">
    <source>
        <dbReference type="ARBA" id="ARBA00031017"/>
    </source>
</evidence>
<feature type="transmembrane region" description="Helical" evidence="15">
    <location>
        <begin position="345"/>
        <end position="363"/>
    </location>
</feature>
<sequence length="423" mass="48337">MERWPTGMVYCQLYPRRKRYRIRPRSPLASLPPEQVQGVSIIRPLKGLDANLFENIESSLKQDYPKFEVLLAVAKEDDQAVPVVRDLLEKYPGVDATLVIGMFIVLLRSQCEEIVGVNPKVNNLMRPFRKAKHDILWIIDSNIQVTHDALARAVDALDPPESSFLPDKQGRRRIGLIHHVPLAFTTEDFLGARIEEAFLNTNHAKMYLALNALKIDSCVVGKSNLYRKSDVNRLTATLKPLSNHSNNNLPISEECGLPAFARFLAEDNTIASALWHELDVRHDLSCDVALNAIGDMNLSGYIWRRIRWIRVRKHMVLAATLLEPLTESVLLGLLSAWAARSLLSVPYWIFLPLHFILWLALDLDVFSTLAEKPLSFSMSFIQAWVYRELLAFPIWFFAVFGNEVEWRGQRYRITLRGEAIKVD</sequence>
<dbReference type="EC" id="2.4.1.80" evidence="5"/>
<dbReference type="Proteomes" id="UP001050691">
    <property type="component" value="Unassembled WGS sequence"/>
</dbReference>
<comment type="subcellular location">
    <subcellularLocation>
        <location evidence="1">Membrane</location>
        <topology evidence="1">Multi-pass membrane protein</topology>
    </subcellularLocation>
</comment>
<evidence type="ECO:0000256" key="7">
    <source>
        <dbReference type="ARBA" id="ARBA00022676"/>
    </source>
</evidence>
<dbReference type="PANTHER" id="PTHR12726">
    <property type="entry name" value="CERAMIDE GLUCOSYLTRANSFERASE"/>
    <property type="match status" value="1"/>
</dbReference>
<evidence type="ECO:0000313" key="17">
    <source>
        <dbReference type="Proteomes" id="UP001050691"/>
    </source>
</evidence>
<keyword evidence="7" id="KW-0328">Glycosyltransferase</keyword>